<proteinExistence type="predicted"/>
<evidence type="ECO:0000313" key="2">
    <source>
        <dbReference type="EMBL" id="OLS58995.1"/>
    </source>
</evidence>
<comment type="caution">
    <text evidence="2">The sequence shown here is derived from an EMBL/GenBank/DDBJ whole genome shotgun (WGS) entry which is preliminary data.</text>
</comment>
<sequence>MTDKKDQEEFDVSSEFDFEDSNDFDFGDEVKSEPIQKTVIHKNASIDEKEVERRAAARAVFLKEMEARKKEKEDERLKELKPIIDFVRGYHERTGQIDWFENVVMKDFLDSYPDGSKKLGDIIYRLAADIQSIAYNAAEDNHDHKIHGQDMRDIKTFAIFIIELAEGRL</sequence>
<dbReference type="OrthoDB" id="9954785at2"/>
<dbReference type="Proteomes" id="UP000186736">
    <property type="component" value="Unassembled WGS sequence"/>
</dbReference>
<gene>
    <name evidence="2" type="ORF">PSEMO_59550</name>
</gene>
<accession>A0A1Q9QV36</accession>
<dbReference type="AlphaFoldDB" id="A0A1Q9QV36"/>
<feature type="region of interest" description="Disordered" evidence="1">
    <location>
        <begin position="1"/>
        <end position="30"/>
    </location>
</feature>
<reference evidence="2 3" key="1">
    <citation type="submission" date="2016-10" db="EMBL/GenBank/DDBJ databases">
        <title>Genome Sequence of Pseudomonas putida GM4FR.</title>
        <authorList>
            <person name="Poehlein A."/>
            <person name="Wemheuer F."/>
            <person name="Hollensteiner J."/>
            <person name="Wemheuer B."/>
        </authorList>
    </citation>
    <scope>NUCLEOTIDE SEQUENCE [LARGE SCALE GENOMIC DNA]</scope>
    <source>
        <strain evidence="2 3">GM4FR</strain>
    </source>
</reference>
<dbReference type="RefSeq" id="WP_144443649.1">
    <property type="nucleotide sequence ID" value="NZ_MKZO01000075.1"/>
</dbReference>
<dbReference type="EMBL" id="MKZO01000075">
    <property type="protein sequence ID" value="OLS58995.1"/>
    <property type="molecule type" value="Genomic_DNA"/>
</dbReference>
<name>A0A1Q9QV36_PSEPU</name>
<feature type="compositionally biased region" description="Acidic residues" evidence="1">
    <location>
        <begin position="8"/>
        <end position="27"/>
    </location>
</feature>
<evidence type="ECO:0000256" key="1">
    <source>
        <dbReference type="SAM" id="MobiDB-lite"/>
    </source>
</evidence>
<evidence type="ECO:0000313" key="3">
    <source>
        <dbReference type="Proteomes" id="UP000186736"/>
    </source>
</evidence>
<organism evidence="2 3">
    <name type="scientific">Pseudomonas putida</name>
    <name type="common">Arthrobacter siderocapsulatus</name>
    <dbReference type="NCBI Taxonomy" id="303"/>
    <lineage>
        <taxon>Bacteria</taxon>
        <taxon>Pseudomonadati</taxon>
        <taxon>Pseudomonadota</taxon>
        <taxon>Gammaproteobacteria</taxon>
        <taxon>Pseudomonadales</taxon>
        <taxon>Pseudomonadaceae</taxon>
        <taxon>Pseudomonas</taxon>
    </lineage>
</organism>
<protein>
    <submittedName>
        <fullName evidence="2">Uncharacterized protein</fullName>
    </submittedName>
</protein>